<sequence>MPENIDIKLAIGLKPEQIINYLARKGYKISWNWQDTWKEAHTKAFTVAKAMRLDILSDIRNELQKAIDNGLTYQQFKENLKPILKAKGWWGKVKAKDVPSDFPLPEDVDPEKEVLLGSPWRLKTIYRTNIDVAYASGHYKAMMDNIEDRPYWMYNAVLDSNTRPSHRALHGKVFRADDPIWDKIYPPNDHGCRCSVIPLDEDDLKEMNVTPPPRLQSNEAEKLINKIKPGKGWDYNPGKAALEFDQTFGGNFNLNDNQPTYKDFSRPSVKEIKDRLPSPDKFPSIKEIGEEKFIEQLRKEFDLENSDFSIIKTADDDQSVFTLNRLLHILDKKDGRERYASYIKPTLQNPFEVWLSEYVNEKGEIELRKSYFGLFKDKETKEDIFVVLRQEKDSFIFWNAFERGRGKIDNLRKGYLKYWK</sequence>
<protein>
    <submittedName>
        <fullName evidence="3">Phage head morphogenesis protein</fullName>
    </submittedName>
</protein>
<gene>
    <name evidence="3" type="ORF">ENS31_15015</name>
</gene>
<organism evidence="3">
    <name type="scientific">Ignavibacterium album</name>
    <dbReference type="NCBI Taxonomy" id="591197"/>
    <lineage>
        <taxon>Bacteria</taxon>
        <taxon>Pseudomonadati</taxon>
        <taxon>Ignavibacteriota</taxon>
        <taxon>Ignavibacteria</taxon>
        <taxon>Ignavibacteriales</taxon>
        <taxon>Ignavibacteriaceae</taxon>
        <taxon>Ignavibacterium</taxon>
    </lineage>
</organism>
<dbReference type="NCBIfam" id="TIGR01641">
    <property type="entry name" value="phageSPP1_gp7"/>
    <property type="match status" value="1"/>
</dbReference>
<comment type="caution">
    <text evidence="3">The sequence shown here is derived from an EMBL/GenBank/DDBJ whole genome shotgun (WGS) entry which is preliminary data.</text>
</comment>
<dbReference type="InterPro" id="IPR006528">
    <property type="entry name" value="Phage_head_morphogenesis_dom"/>
</dbReference>
<dbReference type="Pfam" id="PF04233">
    <property type="entry name" value="Phage_Mu_F"/>
    <property type="match status" value="1"/>
</dbReference>
<name>A0A7V2ZMU7_9BACT</name>
<reference evidence="3" key="1">
    <citation type="journal article" date="2020" name="mSystems">
        <title>Genome- and Community-Level Interaction Insights into Carbon Utilization and Element Cycling Functions of Hydrothermarchaeota in Hydrothermal Sediment.</title>
        <authorList>
            <person name="Zhou Z."/>
            <person name="Liu Y."/>
            <person name="Xu W."/>
            <person name="Pan J."/>
            <person name="Luo Z.H."/>
            <person name="Li M."/>
        </authorList>
    </citation>
    <scope>NUCLEOTIDE SEQUENCE [LARGE SCALE GENOMIC DNA]</scope>
    <source>
        <strain evidence="3">SpSt-479</strain>
    </source>
</reference>
<feature type="domain" description="Phage-Barnase-EndoU-ColicinE5/D-RelE like nuclease 2" evidence="2">
    <location>
        <begin position="298"/>
        <end position="419"/>
    </location>
</feature>
<proteinExistence type="predicted"/>
<accession>A0A7V2ZMU7</accession>
<dbReference type="InterPro" id="IPR041110">
    <property type="entry name" value="PBECR2"/>
</dbReference>
<dbReference type="AlphaFoldDB" id="A0A7V2ZMU7"/>
<feature type="domain" description="Phage head morphogenesis" evidence="1">
    <location>
        <begin position="58"/>
        <end position="197"/>
    </location>
</feature>
<dbReference type="Pfam" id="PF18810">
    <property type="entry name" value="PBECR2"/>
    <property type="match status" value="1"/>
</dbReference>
<evidence type="ECO:0000259" key="1">
    <source>
        <dbReference type="Pfam" id="PF04233"/>
    </source>
</evidence>
<evidence type="ECO:0000313" key="3">
    <source>
        <dbReference type="EMBL" id="HFI92827.1"/>
    </source>
</evidence>
<evidence type="ECO:0000259" key="2">
    <source>
        <dbReference type="Pfam" id="PF18810"/>
    </source>
</evidence>
<dbReference type="EMBL" id="DSUJ01000011">
    <property type="protein sequence ID" value="HFI92827.1"/>
    <property type="molecule type" value="Genomic_DNA"/>
</dbReference>